<evidence type="ECO:0000256" key="2">
    <source>
        <dbReference type="ARBA" id="ARBA00023125"/>
    </source>
</evidence>
<evidence type="ECO:0000256" key="3">
    <source>
        <dbReference type="ARBA" id="ARBA00023163"/>
    </source>
</evidence>
<dbReference type="Gene3D" id="1.10.10.10">
    <property type="entry name" value="Winged helix-like DNA-binding domain superfamily/Winged helix DNA-binding domain"/>
    <property type="match status" value="1"/>
</dbReference>
<organism evidence="6 7">
    <name type="scientific">Sphingomonas oligophenolica</name>
    <dbReference type="NCBI Taxonomy" id="301154"/>
    <lineage>
        <taxon>Bacteria</taxon>
        <taxon>Pseudomonadati</taxon>
        <taxon>Pseudomonadota</taxon>
        <taxon>Alphaproteobacteria</taxon>
        <taxon>Sphingomonadales</taxon>
        <taxon>Sphingomonadaceae</taxon>
        <taxon>Sphingomonas</taxon>
    </lineage>
</organism>
<dbReference type="InterPro" id="IPR035965">
    <property type="entry name" value="PAS-like_dom_sf"/>
</dbReference>
<dbReference type="PANTHER" id="PTHR44688">
    <property type="entry name" value="DNA-BINDING TRANSCRIPTIONAL ACTIVATOR DEVR_DOSR"/>
    <property type="match status" value="1"/>
</dbReference>
<feature type="domain" description="HTH luxR-type" evidence="5">
    <location>
        <begin position="145"/>
        <end position="210"/>
    </location>
</feature>
<evidence type="ECO:0000313" key="7">
    <source>
        <dbReference type="Proteomes" id="UP001419910"/>
    </source>
</evidence>
<dbReference type="Proteomes" id="UP001419910">
    <property type="component" value="Unassembled WGS sequence"/>
</dbReference>
<dbReference type="CDD" id="cd00130">
    <property type="entry name" value="PAS"/>
    <property type="match status" value="1"/>
</dbReference>
<dbReference type="EMBL" id="JBDIME010000004">
    <property type="protein sequence ID" value="MEN2789352.1"/>
    <property type="molecule type" value="Genomic_DNA"/>
</dbReference>
<dbReference type="InterPro" id="IPR000792">
    <property type="entry name" value="Tscrpt_reg_LuxR_C"/>
</dbReference>
<protein>
    <submittedName>
        <fullName evidence="6">LuxR C-terminal-related transcriptional regulator</fullName>
    </submittedName>
</protein>
<dbReference type="RefSeq" id="WP_343887346.1">
    <property type="nucleotide sequence ID" value="NZ_BAAAEH010000002.1"/>
</dbReference>
<dbReference type="SUPFAM" id="SSF55785">
    <property type="entry name" value="PYP-like sensor domain (PAS domain)"/>
    <property type="match status" value="1"/>
</dbReference>
<keyword evidence="1" id="KW-0805">Transcription regulation</keyword>
<dbReference type="SUPFAM" id="SSF46894">
    <property type="entry name" value="C-terminal effector domain of the bipartite response regulators"/>
    <property type="match status" value="1"/>
</dbReference>
<sequence>MLLDISRPTEPDHLPPANDRGMDMSRRLMAAVAQAPTAFAICDDRFRPTFANDAARRLIGLTAAEPLPDHGLGELVSACSTGPETIRAALTAGGHWQGRLRLAVPKLLAGGIDVQATISCFGVAETGILISATVPEAIAPSDEELIRRSPRLSEREREVVLGLLHGGSNKSVGLMLKLSPRTVEFHRAKLMLRFGARSLMGLRTAILEEAAAATDRR</sequence>
<dbReference type="InterPro" id="IPR016032">
    <property type="entry name" value="Sig_transdc_resp-reg_C-effctor"/>
</dbReference>
<keyword evidence="7" id="KW-1185">Reference proteome</keyword>
<dbReference type="PROSITE" id="PS50043">
    <property type="entry name" value="HTH_LUXR_2"/>
    <property type="match status" value="1"/>
</dbReference>
<evidence type="ECO:0000313" key="6">
    <source>
        <dbReference type="EMBL" id="MEN2789352.1"/>
    </source>
</evidence>
<dbReference type="InterPro" id="IPR000014">
    <property type="entry name" value="PAS"/>
</dbReference>
<keyword evidence="3" id="KW-0804">Transcription</keyword>
<dbReference type="Gene3D" id="3.30.450.20">
    <property type="entry name" value="PAS domain"/>
    <property type="match status" value="1"/>
</dbReference>
<dbReference type="Pfam" id="PF00196">
    <property type="entry name" value="GerE"/>
    <property type="match status" value="1"/>
</dbReference>
<evidence type="ECO:0000256" key="4">
    <source>
        <dbReference type="SAM" id="MobiDB-lite"/>
    </source>
</evidence>
<gene>
    <name evidence="6" type="ORF">ABC974_06940</name>
</gene>
<dbReference type="InterPro" id="IPR036388">
    <property type="entry name" value="WH-like_DNA-bd_sf"/>
</dbReference>
<keyword evidence="2" id="KW-0238">DNA-binding</keyword>
<name>A0ABU9Y0M9_9SPHN</name>
<dbReference type="SMART" id="SM00421">
    <property type="entry name" value="HTH_LUXR"/>
    <property type="match status" value="1"/>
</dbReference>
<comment type="caution">
    <text evidence="6">The sequence shown here is derived from an EMBL/GenBank/DDBJ whole genome shotgun (WGS) entry which is preliminary data.</text>
</comment>
<proteinExistence type="predicted"/>
<evidence type="ECO:0000259" key="5">
    <source>
        <dbReference type="PROSITE" id="PS50043"/>
    </source>
</evidence>
<dbReference type="PANTHER" id="PTHR44688:SF16">
    <property type="entry name" value="DNA-BINDING TRANSCRIPTIONAL ACTIVATOR DEVR_DOSR"/>
    <property type="match status" value="1"/>
</dbReference>
<dbReference type="Pfam" id="PF13188">
    <property type="entry name" value="PAS_8"/>
    <property type="match status" value="1"/>
</dbReference>
<reference evidence="6 7" key="1">
    <citation type="submission" date="2024-05" db="EMBL/GenBank/DDBJ databases">
        <authorList>
            <person name="Liu Q."/>
            <person name="Xin Y.-H."/>
        </authorList>
    </citation>
    <scope>NUCLEOTIDE SEQUENCE [LARGE SCALE GENOMIC DNA]</scope>
    <source>
        <strain evidence="6 7">CGMCC 1.10181</strain>
    </source>
</reference>
<accession>A0ABU9Y0M9</accession>
<evidence type="ECO:0000256" key="1">
    <source>
        <dbReference type="ARBA" id="ARBA00023015"/>
    </source>
</evidence>
<dbReference type="PRINTS" id="PR00038">
    <property type="entry name" value="HTHLUXR"/>
</dbReference>
<feature type="region of interest" description="Disordered" evidence="4">
    <location>
        <begin position="1"/>
        <end position="21"/>
    </location>
</feature>